<dbReference type="InterPro" id="IPR029063">
    <property type="entry name" value="SAM-dependent_MTases_sf"/>
</dbReference>
<evidence type="ECO:0000313" key="3">
    <source>
        <dbReference type="Proteomes" id="UP000249254"/>
    </source>
</evidence>
<organism evidence="2 3">
    <name type="scientific">Phenylobacterium soli</name>
    <dbReference type="NCBI Taxonomy" id="2170551"/>
    <lineage>
        <taxon>Bacteria</taxon>
        <taxon>Pseudomonadati</taxon>
        <taxon>Pseudomonadota</taxon>
        <taxon>Alphaproteobacteria</taxon>
        <taxon>Caulobacterales</taxon>
        <taxon>Caulobacteraceae</taxon>
        <taxon>Phenylobacterium</taxon>
    </lineage>
</organism>
<gene>
    <name evidence="2" type="ORF">DJ017_13185</name>
</gene>
<dbReference type="AlphaFoldDB" id="A0A328ALB5"/>
<evidence type="ECO:0000313" key="2">
    <source>
        <dbReference type="EMBL" id="RAK55399.1"/>
    </source>
</evidence>
<sequence>MKFWGRTQSGGGLDFDRLDPAFRGFIDAQLALYGFDRKAFCRPIAPADEMFFKAILPNYEHDTNIAAFKYVESTVRTFDAYDQVVRQVFGGFGRLESVLDFASGYGRLTRALLQKVPKERIWVSDIYAEAVAWQARTFGVHAFPSAAAPDLVQHARTHDVVWVGSMFSHLPADLFHAWLGKLWSFVGPRGVLAFSVHDETLLPERESIDPSGLSYFRFSESGSLDHDIYGMSYVTQGFVGEAISRLPGTPRHKRFFKGLYENQDLYVVAGPEADISALRVASTPMGGIERAAHLTNGDVEFSGWAIERTPGEQITGVRVHVDGAAVGVATPEGERPDVLQHFPRSANPATGWRFRLSHALAPAGAQLRLELDSTSGLKGQIFARMPDAAALTYSGWSRRALKDQATGLS</sequence>
<dbReference type="CDD" id="cd02440">
    <property type="entry name" value="AdoMet_MTases"/>
    <property type="match status" value="1"/>
</dbReference>
<proteinExistence type="predicted"/>
<dbReference type="SUPFAM" id="SSF53335">
    <property type="entry name" value="S-adenosyl-L-methionine-dependent methyltransferases"/>
    <property type="match status" value="1"/>
</dbReference>
<reference evidence="3" key="1">
    <citation type="submission" date="2018-05" db="EMBL/GenBank/DDBJ databases">
        <authorList>
            <person name="Li X."/>
        </authorList>
    </citation>
    <scope>NUCLEOTIDE SEQUENCE [LARGE SCALE GENOMIC DNA]</scope>
    <source>
        <strain evidence="3">LX32</strain>
    </source>
</reference>
<dbReference type="OrthoDB" id="7209311at2"/>
<keyword evidence="3" id="KW-1185">Reference proteome</keyword>
<dbReference type="Pfam" id="PF13649">
    <property type="entry name" value="Methyltransf_25"/>
    <property type="match status" value="1"/>
</dbReference>
<comment type="caution">
    <text evidence="2">The sequence shown here is derived from an EMBL/GenBank/DDBJ whole genome shotgun (WGS) entry which is preliminary data.</text>
</comment>
<dbReference type="InterPro" id="IPR041698">
    <property type="entry name" value="Methyltransf_25"/>
</dbReference>
<dbReference type="Proteomes" id="UP000249254">
    <property type="component" value="Unassembled WGS sequence"/>
</dbReference>
<evidence type="ECO:0000259" key="1">
    <source>
        <dbReference type="Pfam" id="PF13649"/>
    </source>
</evidence>
<protein>
    <recommendedName>
        <fullName evidence="1">Methyltransferase domain-containing protein</fullName>
    </recommendedName>
</protein>
<name>A0A328ALB5_9CAUL</name>
<dbReference type="Gene3D" id="3.40.50.150">
    <property type="entry name" value="Vaccinia Virus protein VP39"/>
    <property type="match status" value="1"/>
</dbReference>
<dbReference type="EMBL" id="QFYQ01000001">
    <property type="protein sequence ID" value="RAK55399.1"/>
    <property type="molecule type" value="Genomic_DNA"/>
</dbReference>
<feature type="domain" description="Methyltransferase" evidence="1">
    <location>
        <begin position="98"/>
        <end position="190"/>
    </location>
</feature>
<dbReference type="RefSeq" id="WP_111529147.1">
    <property type="nucleotide sequence ID" value="NZ_JBHRSG010000003.1"/>
</dbReference>
<accession>A0A328ALB5</accession>